<dbReference type="Gene3D" id="1.20.1270.180">
    <property type="match status" value="1"/>
</dbReference>
<gene>
    <name evidence="3" type="ORF">HED55_18425</name>
</gene>
<proteinExistence type="predicted"/>
<feature type="chain" id="PRO_5047308159" evidence="1">
    <location>
        <begin position="21"/>
        <end position="136"/>
    </location>
</feature>
<keyword evidence="1" id="KW-0732">Signal</keyword>
<evidence type="ECO:0000259" key="2">
    <source>
        <dbReference type="Pfam" id="PF07007"/>
    </source>
</evidence>
<sequence length="136" mass="14730">MLRITALSVSLFFLSLPATAASNKCANAQDQATMTQCAGDDFSAADTKLNASFKEIQKRLADDADGKKLFVKAQRAWIAFRDAECDFTTADSSGGTIHSMLVASCKTDLTKQRNEQFQKYLSCEEGDMSCPVPAAN</sequence>
<dbReference type="EMBL" id="JAAVLN010000002">
    <property type="protein sequence ID" value="NKC04490.1"/>
    <property type="molecule type" value="Genomic_DNA"/>
</dbReference>
<organism evidence="3 4">
    <name type="scientific">Brucella haematophila</name>
    <dbReference type="NCBI Taxonomy" id="419474"/>
    <lineage>
        <taxon>Bacteria</taxon>
        <taxon>Pseudomonadati</taxon>
        <taxon>Pseudomonadota</taxon>
        <taxon>Alphaproteobacteria</taxon>
        <taxon>Hyphomicrobiales</taxon>
        <taxon>Brucellaceae</taxon>
        <taxon>Brucella/Ochrobactrum group</taxon>
        <taxon>Brucella</taxon>
    </lineage>
</organism>
<feature type="domain" description="Lysozyme inhibitor LprI-like N-terminal" evidence="2">
    <location>
        <begin position="23"/>
        <end position="116"/>
    </location>
</feature>
<protein>
    <submittedName>
        <fullName evidence="3">Lysozyme inhibitor LprI family protein</fullName>
    </submittedName>
</protein>
<dbReference type="PANTHER" id="PTHR39176:SF1">
    <property type="entry name" value="PERIPLASMIC PROTEIN"/>
    <property type="match status" value="1"/>
</dbReference>
<dbReference type="RefSeq" id="WP_138784695.1">
    <property type="nucleotide sequence ID" value="NZ_JBHEEQ010000002.1"/>
</dbReference>
<dbReference type="InterPro" id="IPR009739">
    <property type="entry name" value="LprI-like_N"/>
</dbReference>
<feature type="signal peptide" evidence="1">
    <location>
        <begin position="1"/>
        <end position="20"/>
    </location>
</feature>
<dbReference type="Pfam" id="PF07007">
    <property type="entry name" value="LprI"/>
    <property type="match status" value="1"/>
</dbReference>
<evidence type="ECO:0000256" key="1">
    <source>
        <dbReference type="SAM" id="SignalP"/>
    </source>
</evidence>
<dbReference type="PANTHER" id="PTHR39176">
    <property type="entry name" value="PERIPLASMIC PROTEIN-RELATED"/>
    <property type="match status" value="1"/>
</dbReference>
<name>A0ABX1DUL8_9HYPH</name>
<keyword evidence="4" id="KW-1185">Reference proteome</keyword>
<dbReference type="Proteomes" id="UP000704467">
    <property type="component" value="Unassembled WGS sequence"/>
</dbReference>
<reference evidence="3 4" key="1">
    <citation type="submission" date="2020-03" db="EMBL/GenBank/DDBJ databases">
        <title>Whole genome sequencing of clinical and environmental type strains of Ochrobactrum.</title>
        <authorList>
            <person name="Dharne M."/>
        </authorList>
    </citation>
    <scope>NUCLEOTIDE SEQUENCE [LARGE SCALE GENOMIC DNA]</scope>
    <source>
        <strain evidence="3 4">CIP 109452</strain>
    </source>
</reference>
<evidence type="ECO:0000313" key="3">
    <source>
        <dbReference type="EMBL" id="NKC04490.1"/>
    </source>
</evidence>
<accession>A0ABX1DUL8</accession>
<evidence type="ECO:0000313" key="4">
    <source>
        <dbReference type="Proteomes" id="UP000704467"/>
    </source>
</evidence>
<comment type="caution">
    <text evidence="3">The sequence shown here is derived from an EMBL/GenBank/DDBJ whole genome shotgun (WGS) entry which is preliminary data.</text>
</comment>